<dbReference type="AlphaFoldDB" id="N0B591"/>
<dbReference type="Pfam" id="PF09694">
    <property type="entry name" value="Gcw_chp"/>
    <property type="match status" value="1"/>
</dbReference>
<gene>
    <name evidence="2" type="ORF">HYPDE_28488</name>
</gene>
<dbReference type="InterPro" id="IPR010239">
    <property type="entry name" value="CHP02001"/>
</dbReference>
<organism evidence="2 3">
    <name type="scientific">Hyphomicrobium denitrificans 1NES1</name>
    <dbReference type="NCBI Taxonomy" id="670307"/>
    <lineage>
        <taxon>Bacteria</taxon>
        <taxon>Pseudomonadati</taxon>
        <taxon>Pseudomonadota</taxon>
        <taxon>Alphaproteobacteria</taxon>
        <taxon>Hyphomicrobiales</taxon>
        <taxon>Hyphomicrobiaceae</taxon>
        <taxon>Hyphomicrobium</taxon>
    </lineage>
</organism>
<dbReference type="NCBIfam" id="TIGR02001">
    <property type="entry name" value="gcw_chp"/>
    <property type="match status" value="1"/>
</dbReference>
<evidence type="ECO:0000256" key="1">
    <source>
        <dbReference type="SAM" id="SignalP"/>
    </source>
</evidence>
<dbReference type="OrthoDB" id="9793561at2"/>
<protein>
    <recommendedName>
        <fullName evidence="4">MltA-interacting MipA family protein</fullName>
    </recommendedName>
</protein>
<keyword evidence="1" id="KW-0732">Signal</keyword>
<evidence type="ECO:0000313" key="2">
    <source>
        <dbReference type="EMBL" id="AGK57377.1"/>
    </source>
</evidence>
<proteinExistence type="predicted"/>
<name>N0B591_9HYPH</name>
<dbReference type="EMBL" id="CP005587">
    <property type="protein sequence ID" value="AGK57377.1"/>
    <property type="molecule type" value="Genomic_DNA"/>
</dbReference>
<dbReference type="Proteomes" id="UP000005952">
    <property type="component" value="Chromosome"/>
</dbReference>
<dbReference type="KEGG" id="hdt:HYPDE_28488"/>
<accession>N0B591</accession>
<evidence type="ECO:0008006" key="4">
    <source>
        <dbReference type="Google" id="ProtNLM"/>
    </source>
</evidence>
<evidence type="ECO:0000313" key="3">
    <source>
        <dbReference type="Proteomes" id="UP000005952"/>
    </source>
</evidence>
<reference evidence="2 3" key="1">
    <citation type="journal article" date="2013" name="Genome Announc.">
        <title>Genome sequences for three denitrifying bacterial strains isolated from a uranium- and nitrate-contaminated subsurface environment.</title>
        <authorList>
            <person name="Venkatramanan R."/>
            <person name="Prakash O."/>
            <person name="Woyke T."/>
            <person name="Chain P."/>
            <person name="Goodwin L.A."/>
            <person name="Watson D."/>
            <person name="Brooks S."/>
            <person name="Kostka J.E."/>
            <person name="Green S.J."/>
        </authorList>
    </citation>
    <scope>NUCLEOTIDE SEQUENCE [LARGE SCALE GENOMIC DNA]</scope>
    <source>
        <strain evidence="2 3">1NES1</strain>
    </source>
</reference>
<feature type="chain" id="PRO_5004105420" description="MltA-interacting MipA family protein" evidence="1">
    <location>
        <begin position="28"/>
        <end position="258"/>
    </location>
</feature>
<sequence>MANFKSFLGVAGMAAIASLAMSTAVLADDTEDRKFGYSITLTGVSDYLFRGVSLTDNKPAFQPFVEFTYGIAYLDFWGSNVDNGIGDPFEMDIYAGIRPVTGPVSWDIGVLYYSNPDNPKGWDATDYVEFKVGASVTPITNLTLSVTGYVTPDQENYAQTETVEGLVSYQLPQFAIFTPTISGGVGYTTSDTADFFGNGRDSYTYWNVGMKLTVDKYFMDFRYWDTDLTHANMAGFLGNSSDTIADGRFLFSAGVNLP</sequence>
<feature type="signal peptide" evidence="1">
    <location>
        <begin position="1"/>
        <end position="27"/>
    </location>
</feature>
<dbReference type="RefSeq" id="WP_015597414.1">
    <property type="nucleotide sequence ID" value="NC_021172.1"/>
</dbReference>
<dbReference type="HOGENOM" id="CLU_074587_3_0_5"/>
<dbReference type="STRING" id="670307.HYPDE_28488"/>
<keyword evidence="3" id="KW-1185">Reference proteome</keyword>